<feature type="transmembrane region" description="Helical" evidence="1">
    <location>
        <begin position="12"/>
        <end position="31"/>
    </location>
</feature>
<gene>
    <name evidence="2" type="ORF">DY023_03175</name>
</gene>
<evidence type="ECO:0000256" key="1">
    <source>
        <dbReference type="SAM" id="Phobius"/>
    </source>
</evidence>
<organism evidence="2 3">
    <name type="scientific">Microbacterium bovistercoris</name>
    <dbReference type="NCBI Taxonomy" id="2293570"/>
    <lineage>
        <taxon>Bacteria</taxon>
        <taxon>Bacillati</taxon>
        <taxon>Actinomycetota</taxon>
        <taxon>Actinomycetes</taxon>
        <taxon>Micrococcales</taxon>
        <taxon>Microbacteriaceae</taxon>
        <taxon>Microbacterium</taxon>
    </lineage>
</organism>
<dbReference type="Proteomes" id="UP000262172">
    <property type="component" value="Unassembled WGS sequence"/>
</dbReference>
<protein>
    <submittedName>
        <fullName evidence="2">PH domain-containing protein</fullName>
    </submittedName>
</protein>
<keyword evidence="1" id="KW-1133">Transmembrane helix</keyword>
<reference evidence="2 3" key="1">
    <citation type="submission" date="2018-08" db="EMBL/GenBank/DDBJ databases">
        <title>Isolation, diversity and antifungal activity of Actinobacteria from cow dung.</title>
        <authorList>
            <person name="Ling L."/>
        </authorList>
    </citation>
    <scope>NUCLEOTIDE SEQUENCE [LARGE SCALE GENOMIC DNA]</scope>
    <source>
        <strain evidence="2 3">NEAU-LLE</strain>
    </source>
</reference>
<keyword evidence="1" id="KW-0472">Membrane</keyword>
<evidence type="ECO:0000313" key="3">
    <source>
        <dbReference type="Proteomes" id="UP000262172"/>
    </source>
</evidence>
<evidence type="ECO:0000313" key="2">
    <source>
        <dbReference type="EMBL" id="REJ07651.1"/>
    </source>
</evidence>
<proteinExistence type="predicted"/>
<comment type="caution">
    <text evidence="2">The sequence shown here is derived from an EMBL/GenBank/DDBJ whole genome shotgun (WGS) entry which is preliminary data.</text>
</comment>
<dbReference type="EMBL" id="QUAB01000015">
    <property type="protein sequence ID" value="REJ07651.1"/>
    <property type="molecule type" value="Genomic_DNA"/>
</dbReference>
<sequence>MTDEQPSVRTFRAWGGIVGVALGAALVLFLLGDAVAKGGWGQMLLLAPWPLLILWGLYVLTAASTLRIDDAGAVVQNMLRRTSFGWRRLREADFRWQLEFLLDDGRRVTAMAGPARSRARRRVGPDGEDRSAAVPNGVRILGEIQDRQDAAGADAEAPIRRTWDWVALGALLVLVLWAFAAVMITR</sequence>
<accession>A0A371NWW9</accession>
<name>A0A371NWW9_9MICO</name>
<feature type="transmembrane region" description="Helical" evidence="1">
    <location>
        <begin position="165"/>
        <end position="184"/>
    </location>
</feature>
<dbReference type="RefSeq" id="WP_116240895.1">
    <property type="nucleotide sequence ID" value="NZ_QUAB01000015.1"/>
</dbReference>
<dbReference type="AlphaFoldDB" id="A0A371NWW9"/>
<keyword evidence="1" id="KW-0812">Transmembrane</keyword>
<keyword evidence="3" id="KW-1185">Reference proteome</keyword>
<feature type="transmembrane region" description="Helical" evidence="1">
    <location>
        <begin position="43"/>
        <end position="60"/>
    </location>
</feature>
<dbReference type="OrthoDB" id="3712355at2"/>